<dbReference type="SUPFAM" id="SSF52016">
    <property type="entry name" value="LeuD/IlvD-like"/>
    <property type="match status" value="1"/>
</dbReference>
<feature type="domain" description="Aconitase/3-isopropylmalate dehydratase large subunit alpha/beta/alpha" evidence="9">
    <location>
        <begin position="63"/>
        <end position="507"/>
    </location>
</feature>
<dbReference type="AlphaFoldDB" id="A0A9W8CP04"/>
<dbReference type="Gene3D" id="3.40.1060.10">
    <property type="entry name" value="Aconitase, Domain 2"/>
    <property type="match status" value="1"/>
</dbReference>
<dbReference type="InterPro" id="IPR018136">
    <property type="entry name" value="Aconitase_4Fe-4S_BS"/>
</dbReference>
<comment type="caution">
    <text evidence="11">The sequence shown here is derived from an EMBL/GenBank/DDBJ whole genome shotgun (WGS) entry which is preliminary data.</text>
</comment>
<dbReference type="PRINTS" id="PR00415">
    <property type="entry name" value="ACONITASE"/>
</dbReference>
<dbReference type="InterPro" id="IPR015931">
    <property type="entry name" value="Acnase/IPM_dHydase_lsu_aba_1/3"/>
</dbReference>
<keyword evidence="5 8" id="KW-0411">Iron-sulfur</keyword>
<keyword evidence="7 8" id="KW-0456">Lyase</keyword>
<gene>
    <name evidence="11" type="primary">ACO2</name>
    <name evidence="11" type="ORF">LPJ53_005239</name>
</gene>
<evidence type="ECO:0000313" key="11">
    <source>
        <dbReference type="EMBL" id="KAJ1720099.1"/>
    </source>
</evidence>
<keyword evidence="12" id="KW-1185">Reference proteome</keyword>
<dbReference type="GO" id="GO:0003994">
    <property type="term" value="F:aconitate hydratase activity"/>
    <property type="evidence" value="ECO:0007669"/>
    <property type="project" value="InterPro"/>
</dbReference>
<dbReference type="FunFam" id="3.30.499.10:FF:000004">
    <property type="entry name" value="Aconitate hydratase, mitochondrial"/>
    <property type="match status" value="1"/>
</dbReference>
<dbReference type="InterPro" id="IPR000573">
    <property type="entry name" value="AconitaseA/IPMdHydase_ssu_swvl"/>
</dbReference>
<evidence type="ECO:0000259" key="10">
    <source>
        <dbReference type="Pfam" id="PF00694"/>
    </source>
</evidence>
<dbReference type="PROSITE" id="PS00450">
    <property type="entry name" value="ACONITASE_1"/>
    <property type="match status" value="1"/>
</dbReference>
<dbReference type="GO" id="GO:0005829">
    <property type="term" value="C:cytosol"/>
    <property type="evidence" value="ECO:0007669"/>
    <property type="project" value="TreeGrafter"/>
</dbReference>
<dbReference type="Pfam" id="PF00330">
    <property type="entry name" value="Aconitase"/>
    <property type="match status" value="1"/>
</dbReference>
<dbReference type="EC" id="4.2.1.-" evidence="8"/>
<dbReference type="InterPro" id="IPR050926">
    <property type="entry name" value="Aconitase/IPM_isomerase"/>
</dbReference>
<dbReference type="NCBIfam" id="NF005558">
    <property type="entry name" value="PRK07229.1"/>
    <property type="match status" value="1"/>
</dbReference>
<evidence type="ECO:0000256" key="6">
    <source>
        <dbReference type="ARBA" id="ARBA00023128"/>
    </source>
</evidence>
<dbReference type="Pfam" id="PF00694">
    <property type="entry name" value="Aconitase_C"/>
    <property type="match status" value="1"/>
</dbReference>
<dbReference type="GO" id="GO:0046872">
    <property type="term" value="F:metal ion binding"/>
    <property type="evidence" value="ECO:0007669"/>
    <property type="project" value="UniProtKB-UniRule"/>
</dbReference>
<dbReference type="Gene3D" id="3.20.19.10">
    <property type="entry name" value="Aconitase, domain 4"/>
    <property type="match status" value="1"/>
</dbReference>
<evidence type="ECO:0000256" key="1">
    <source>
        <dbReference type="ARBA" id="ARBA00004173"/>
    </source>
</evidence>
<dbReference type="Gene3D" id="3.30.499.10">
    <property type="entry name" value="Aconitase, domain 3"/>
    <property type="match status" value="2"/>
</dbReference>
<evidence type="ECO:0000256" key="8">
    <source>
        <dbReference type="RuleBase" id="RU362107"/>
    </source>
</evidence>
<name>A0A9W8CP04_9FUNG</name>
<dbReference type="GO" id="GO:0051539">
    <property type="term" value="F:4 iron, 4 sulfur cluster binding"/>
    <property type="evidence" value="ECO:0007669"/>
    <property type="project" value="UniProtKB-UniRule"/>
</dbReference>
<dbReference type="GO" id="GO:0005739">
    <property type="term" value="C:mitochondrion"/>
    <property type="evidence" value="ECO:0007669"/>
    <property type="project" value="UniProtKB-SubCell"/>
</dbReference>
<evidence type="ECO:0000259" key="9">
    <source>
        <dbReference type="Pfam" id="PF00330"/>
    </source>
</evidence>
<dbReference type="InterPro" id="IPR015928">
    <property type="entry name" value="Aconitase/3IPM_dehydase_swvl"/>
</dbReference>
<comment type="similarity">
    <text evidence="8">Belongs to the aconitase/IPM isomerase family.</text>
</comment>
<dbReference type="InterPro" id="IPR006248">
    <property type="entry name" value="Aconitase_mito-like"/>
</dbReference>
<dbReference type="InterPro" id="IPR001030">
    <property type="entry name" value="Acoase/IPM_deHydtase_lsu_aba"/>
</dbReference>
<evidence type="ECO:0000256" key="3">
    <source>
        <dbReference type="ARBA" id="ARBA00022946"/>
    </source>
</evidence>
<dbReference type="EMBL" id="JANBOJ010000298">
    <property type="protein sequence ID" value="KAJ1720099.1"/>
    <property type="molecule type" value="Genomic_DNA"/>
</dbReference>
<keyword evidence="3 8" id="KW-0809">Transit peptide</keyword>
<dbReference type="SUPFAM" id="SSF53732">
    <property type="entry name" value="Aconitase iron-sulfur domain"/>
    <property type="match status" value="1"/>
</dbReference>
<proteinExistence type="inferred from homology"/>
<organism evidence="11 12">
    <name type="scientific">Coemansia erecta</name>
    <dbReference type="NCBI Taxonomy" id="147472"/>
    <lineage>
        <taxon>Eukaryota</taxon>
        <taxon>Fungi</taxon>
        <taxon>Fungi incertae sedis</taxon>
        <taxon>Zoopagomycota</taxon>
        <taxon>Kickxellomycotina</taxon>
        <taxon>Kickxellomycetes</taxon>
        <taxon>Kickxellales</taxon>
        <taxon>Kickxellaceae</taxon>
        <taxon>Coemansia</taxon>
    </lineage>
</organism>
<sequence length="803" mass="84790">MFRQQTIRTAKIGRGYATAAAAAGAGSGPQARAAVPDYALFNARLAQARATVLENRPLTLAQKILYAHLHDVSSMTSAPVAGESYLKLAPDRVAMQDASAQMAILQFMLSGMAQTAVPTSIHCDHLVEAWAGGDADVARSWQTSREIYEFLQAAARKYGIAFWRPGSGIIHQLVLENYAAPGTLMLGTDSHTPNGGGLGMLAIGVGGADAVDAMAAIPWELKAPRVMGVRLRGALAPWASPKDVILAVAGQLTVRGGTGYVVEYFGDGVGSLSCTGMATICNMGAEVGATTSLFPYGAPMARYLRATQRGAIADAADAQHALLAADAEVAADPARYYDEVVDVDLAALEPAYNGPFTPDLRTPRSQMAGAVARQAWPDRVSAALIGSCTNSSYQDLSRAASLARQAAARGLRVAAGTELLVSPGSEQIRATMQRDGIQAAFEAVGARVLANACGPCIGQWKRDAAPQGPNTIVSSFNRNFRARNDGNADTLNFLASPDMVMAAALSGRLSFDPAHDTLRAADGAEFRLAPPAGAELPAAGYAAGRAEYQPLLAHEPAAAVPIAPTSTRLQPLAAFAPWHGREFAGNRVLVTVQGKCTTDHISAAGKWLKYKGHLENLARNTLIGAANAALDGRVNHVRNAVAGLEPREGAIPDVARAYKAAGVPWLVVADYNYGEGSAREHAAMQPRFLGCTMVVARSFARIHETNLKKQGVLPLVLARPEEDYAVFADAPHELVVATEGVEGLCAERPVVHLLVDRVRDGAVVARHRIECRHTMSADQIAWFKAGSALNLIASQQQQKERAD</sequence>
<evidence type="ECO:0000256" key="2">
    <source>
        <dbReference type="ARBA" id="ARBA00022723"/>
    </source>
</evidence>
<keyword evidence="2 8" id="KW-0479">Metal-binding</keyword>
<dbReference type="NCBIfam" id="TIGR01340">
    <property type="entry name" value="aconitase_mito"/>
    <property type="match status" value="1"/>
</dbReference>
<dbReference type="PROSITE" id="PS01244">
    <property type="entry name" value="ACONITASE_2"/>
    <property type="match status" value="1"/>
</dbReference>
<comment type="cofactor">
    <cofactor evidence="8">
        <name>[4Fe-4S] cluster</name>
        <dbReference type="ChEBI" id="CHEBI:49883"/>
    </cofactor>
    <text evidence="8">Binds 1 [4Fe-4S] cluster per subunit.</text>
</comment>
<evidence type="ECO:0000256" key="5">
    <source>
        <dbReference type="ARBA" id="ARBA00023014"/>
    </source>
</evidence>
<evidence type="ECO:0000313" key="12">
    <source>
        <dbReference type="Proteomes" id="UP001149813"/>
    </source>
</evidence>
<dbReference type="InterPro" id="IPR015932">
    <property type="entry name" value="Aconitase_dom2"/>
</dbReference>
<keyword evidence="4 8" id="KW-0408">Iron</keyword>
<dbReference type="PANTHER" id="PTHR43160">
    <property type="entry name" value="ACONITATE HYDRATASE B"/>
    <property type="match status" value="1"/>
</dbReference>
<dbReference type="Proteomes" id="UP001149813">
    <property type="component" value="Unassembled WGS sequence"/>
</dbReference>
<evidence type="ECO:0000256" key="7">
    <source>
        <dbReference type="ARBA" id="ARBA00023239"/>
    </source>
</evidence>
<protein>
    <recommendedName>
        <fullName evidence="8">Aconitate hydratase, mitochondrial</fullName>
        <shortName evidence="8">Aconitase</shortName>
        <ecNumber evidence="8">4.2.1.-</ecNumber>
    </recommendedName>
</protein>
<dbReference type="FunFam" id="3.40.1060.10:FF:000001">
    <property type="entry name" value="Aconitate hydratase, mitochondrial"/>
    <property type="match status" value="1"/>
</dbReference>
<feature type="domain" description="Aconitase A/isopropylmalate dehydratase small subunit swivel" evidence="10">
    <location>
        <begin position="588"/>
        <end position="719"/>
    </location>
</feature>
<comment type="subcellular location">
    <subcellularLocation>
        <location evidence="1 8">Mitochondrion</location>
    </subcellularLocation>
</comment>
<dbReference type="InterPro" id="IPR036008">
    <property type="entry name" value="Aconitase_4Fe-4S_dom"/>
</dbReference>
<dbReference type="OrthoDB" id="2224430at2759"/>
<reference evidence="11" key="1">
    <citation type="submission" date="2022-07" db="EMBL/GenBank/DDBJ databases">
        <title>Phylogenomic reconstructions and comparative analyses of Kickxellomycotina fungi.</title>
        <authorList>
            <person name="Reynolds N.K."/>
            <person name="Stajich J.E."/>
            <person name="Barry K."/>
            <person name="Grigoriev I.V."/>
            <person name="Crous P."/>
            <person name="Smith M.E."/>
        </authorList>
    </citation>
    <scope>NUCLEOTIDE SEQUENCE</scope>
    <source>
        <strain evidence="11">NBRC 32514</strain>
    </source>
</reference>
<evidence type="ECO:0000256" key="4">
    <source>
        <dbReference type="ARBA" id="ARBA00023004"/>
    </source>
</evidence>
<dbReference type="PANTHER" id="PTHR43160:SF2">
    <property type="entry name" value="HOMOCITRATE DEHYDRATASE, MITOCHONDRIAL"/>
    <property type="match status" value="1"/>
</dbReference>
<keyword evidence="6 8" id="KW-0496">Mitochondrion</keyword>
<dbReference type="GO" id="GO:0006099">
    <property type="term" value="P:tricarboxylic acid cycle"/>
    <property type="evidence" value="ECO:0007669"/>
    <property type="project" value="InterPro"/>
</dbReference>
<accession>A0A9W8CP04</accession>